<dbReference type="Proteomes" id="UP000266910">
    <property type="component" value="Genome"/>
</dbReference>
<feature type="transmembrane region" description="Helical" evidence="1">
    <location>
        <begin position="56"/>
        <end position="74"/>
    </location>
</feature>
<keyword evidence="3" id="KW-1185">Reference proteome</keyword>
<keyword evidence="1" id="KW-0472">Membrane</keyword>
<dbReference type="EMBL" id="MH834598">
    <property type="protein sequence ID" value="AYN55797.1"/>
    <property type="molecule type" value="Genomic_DNA"/>
</dbReference>
<protein>
    <submittedName>
        <fullName evidence="2">Uncharacterized protein</fullName>
    </submittedName>
</protein>
<reference evidence="2 3" key="1">
    <citation type="submission" date="2018-09" db="EMBL/GenBank/DDBJ databases">
        <authorList>
            <person name="Rimple P.A."/>
            <person name="Stoner T.H."/>
            <person name="Garlena R.A."/>
            <person name="Russell D.A."/>
            <person name="Pope W.H."/>
            <person name="Jacobs-Sera D."/>
            <person name="Hatfull G.F."/>
        </authorList>
    </citation>
    <scope>NUCLEOTIDE SEQUENCE [LARGE SCALE GENOMIC DNA]</scope>
</reference>
<evidence type="ECO:0000256" key="1">
    <source>
        <dbReference type="SAM" id="Phobius"/>
    </source>
</evidence>
<proteinExistence type="predicted"/>
<dbReference type="KEGG" id="vg:77931708"/>
<evidence type="ECO:0000313" key="2">
    <source>
        <dbReference type="EMBL" id="AYN55797.1"/>
    </source>
</evidence>
<accession>A0A3G2K9Z5</accession>
<organism evidence="2 3">
    <name type="scientific">Arthrobacter phage Auxilium</name>
    <dbReference type="NCBI Taxonomy" id="2419948"/>
    <lineage>
        <taxon>Viruses</taxon>
        <taxon>Duplodnaviria</taxon>
        <taxon>Heunggongvirae</taxon>
        <taxon>Uroviricota</taxon>
        <taxon>Caudoviricetes</taxon>
        <taxon>Richievirus</taxon>
        <taxon>Richievirus auxilium</taxon>
    </lineage>
</organism>
<gene>
    <name evidence="2" type="primary">18</name>
    <name evidence="2" type="ORF">PBI_AUXILIUM_18</name>
</gene>
<dbReference type="GeneID" id="77931708"/>
<keyword evidence="1" id="KW-0812">Transmembrane</keyword>
<name>A0A3G2K9Z5_9CAUD</name>
<evidence type="ECO:0000313" key="3">
    <source>
        <dbReference type="Proteomes" id="UP000266910"/>
    </source>
</evidence>
<sequence length="79" mass="8218">MTTQQATRKPGAKLLISGAVLAALGAVFCVMASATTHRSLAPGTFQTVETQGSPGPLAWGILILGVVLLALGLYKRLRR</sequence>
<dbReference type="RefSeq" id="YP_010655837.1">
    <property type="nucleotide sequence ID" value="NC_070832.1"/>
</dbReference>
<keyword evidence="1" id="KW-1133">Transmembrane helix</keyword>